<dbReference type="AlphaFoldDB" id="A0A7X6HFQ5"/>
<reference evidence="1 2" key="1">
    <citation type="submission" date="2020-04" db="EMBL/GenBank/DDBJ databases">
        <title>Arthrobacter sp. nov.</title>
        <authorList>
            <person name="Liu S."/>
        </authorList>
    </citation>
    <scope>NUCLEOTIDE SEQUENCE [LARGE SCALE GENOMIC DNA]</scope>
    <source>
        <strain evidence="1 2">E918</strain>
    </source>
</reference>
<keyword evidence="2" id="KW-1185">Reference proteome</keyword>
<name>A0A7X6HFQ5_9MICC</name>
<gene>
    <name evidence="1" type="ORF">HGG74_17640</name>
</gene>
<comment type="caution">
    <text evidence="1">The sequence shown here is derived from an EMBL/GenBank/DDBJ whole genome shotgun (WGS) entry which is preliminary data.</text>
</comment>
<dbReference type="EMBL" id="JAAZSQ010000022">
    <property type="protein sequence ID" value="NKX56314.1"/>
    <property type="molecule type" value="Genomic_DNA"/>
</dbReference>
<protein>
    <submittedName>
        <fullName evidence="1">Uncharacterized protein</fullName>
    </submittedName>
</protein>
<sequence length="171" mass="20017">MAVTNPFGPRSDPRYVRFKEAIDRLVLGKPAVIELRWSPREKGGHWFLYPRARFSHVDFGAPAGPESPLEIQWDWHGNHTWESHLTAYDWPRLYGEVEKRYARFARAHPQAVWNIYDGSWREAILRPAGSGGSAKNEFGRKVAMLKDLQAWDIITDEQLQRWIDELLQEYI</sequence>
<organism evidence="1 2">
    <name type="scientific">Arthrobacter mobilis</name>
    <dbReference type="NCBI Taxonomy" id="2724944"/>
    <lineage>
        <taxon>Bacteria</taxon>
        <taxon>Bacillati</taxon>
        <taxon>Actinomycetota</taxon>
        <taxon>Actinomycetes</taxon>
        <taxon>Micrococcales</taxon>
        <taxon>Micrococcaceae</taxon>
        <taxon>Arthrobacter</taxon>
    </lineage>
</organism>
<evidence type="ECO:0000313" key="2">
    <source>
        <dbReference type="Proteomes" id="UP000544090"/>
    </source>
</evidence>
<dbReference type="RefSeq" id="WP_168488481.1">
    <property type="nucleotide sequence ID" value="NZ_JAAZSQ010000022.1"/>
</dbReference>
<accession>A0A7X6HFQ5</accession>
<dbReference type="Proteomes" id="UP000544090">
    <property type="component" value="Unassembled WGS sequence"/>
</dbReference>
<proteinExistence type="predicted"/>
<evidence type="ECO:0000313" key="1">
    <source>
        <dbReference type="EMBL" id="NKX56314.1"/>
    </source>
</evidence>